<evidence type="ECO:0000313" key="7">
    <source>
        <dbReference type="Proteomes" id="UP001500459"/>
    </source>
</evidence>
<sequence length="209" mass="23472">MQYTKAEIEEMDSVKRLKIINAVSGIKPANLIGTISGQGETNLAIFSSVFHLGSSPALVGFIMRPVGEVPRHTYENIMQNGEYTINHIHQSFTKNAHYTSAKLDRKISEFEKCNLIEEYITGFKAPFVKESKLKIGMRFVQAIDIPLNGTILMIGEIRHLILPDGCMDDHLDIDLSSMDTVGISGLNTYYSLKKILEFPYARAEEIPDF</sequence>
<reference evidence="7" key="1">
    <citation type="journal article" date="2019" name="Int. J. Syst. Evol. Microbiol.">
        <title>The Global Catalogue of Microorganisms (GCM) 10K type strain sequencing project: providing services to taxonomists for standard genome sequencing and annotation.</title>
        <authorList>
            <consortium name="The Broad Institute Genomics Platform"/>
            <consortium name="The Broad Institute Genome Sequencing Center for Infectious Disease"/>
            <person name="Wu L."/>
            <person name="Ma J."/>
        </authorList>
    </citation>
    <scope>NUCLEOTIDE SEQUENCE [LARGE SCALE GENOMIC DNA]</scope>
    <source>
        <strain evidence="7">JCM 17106</strain>
    </source>
</reference>
<dbReference type="Pfam" id="PF01613">
    <property type="entry name" value="Flavin_Reduct"/>
    <property type="match status" value="1"/>
</dbReference>
<keyword evidence="2" id="KW-0285">Flavoprotein</keyword>
<evidence type="ECO:0000256" key="2">
    <source>
        <dbReference type="ARBA" id="ARBA00022630"/>
    </source>
</evidence>
<dbReference type="Proteomes" id="UP001500459">
    <property type="component" value="Unassembled WGS sequence"/>
</dbReference>
<dbReference type="InterPro" id="IPR012349">
    <property type="entry name" value="Split_barrel_FMN-bd"/>
</dbReference>
<accession>A0ABP6UQD9</accession>
<gene>
    <name evidence="6" type="ORF">GCM10022393_32060</name>
</gene>
<dbReference type="PANTHER" id="PTHR33798">
    <property type="entry name" value="FLAVOPROTEIN OXYGENASE"/>
    <property type="match status" value="1"/>
</dbReference>
<comment type="cofactor">
    <cofactor evidence="1">
        <name>FMN</name>
        <dbReference type="ChEBI" id="CHEBI:58210"/>
    </cofactor>
</comment>
<evidence type="ECO:0000256" key="3">
    <source>
        <dbReference type="ARBA" id="ARBA00022643"/>
    </source>
</evidence>
<evidence type="ECO:0000256" key="1">
    <source>
        <dbReference type="ARBA" id="ARBA00001917"/>
    </source>
</evidence>
<dbReference type="PANTHER" id="PTHR33798:SF5">
    <property type="entry name" value="FLAVIN REDUCTASE LIKE DOMAIN-CONTAINING PROTEIN"/>
    <property type="match status" value="1"/>
</dbReference>
<dbReference type="Gene3D" id="2.30.110.10">
    <property type="entry name" value="Electron Transport, Fmn-binding Protein, Chain A"/>
    <property type="match status" value="1"/>
</dbReference>
<comment type="similarity">
    <text evidence="4">Belongs to the flavoredoxin family.</text>
</comment>
<keyword evidence="7" id="KW-1185">Reference proteome</keyword>
<evidence type="ECO:0000259" key="5">
    <source>
        <dbReference type="Pfam" id="PF01613"/>
    </source>
</evidence>
<dbReference type="RefSeq" id="WP_344929163.1">
    <property type="nucleotide sequence ID" value="NZ_BAABCW010000015.1"/>
</dbReference>
<dbReference type="InterPro" id="IPR002563">
    <property type="entry name" value="Flavin_Rdtase-like_dom"/>
</dbReference>
<evidence type="ECO:0000256" key="4">
    <source>
        <dbReference type="ARBA" id="ARBA00038054"/>
    </source>
</evidence>
<comment type="caution">
    <text evidence="6">The sequence shown here is derived from an EMBL/GenBank/DDBJ whole genome shotgun (WGS) entry which is preliminary data.</text>
</comment>
<dbReference type="SUPFAM" id="SSF50475">
    <property type="entry name" value="FMN-binding split barrel"/>
    <property type="match status" value="1"/>
</dbReference>
<organism evidence="6 7">
    <name type="scientific">Aquimarina addita</name>
    <dbReference type="NCBI Taxonomy" id="870485"/>
    <lineage>
        <taxon>Bacteria</taxon>
        <taxon>Pseudomonadati</taxon>
        <taxon>Bacteroidota</taxon>
        <taxon>Flavobacteriia</taxon>
        <taxon>Flavobacteriales</taxon>
        <taxon>Flavobacteriaceae</taxon>
        <taxon>Aquimarina</taxon>
    </lineage>
</organism>
<dbReference type="EMBL" id="BAABCW010000015">
    <property type="protein sequence ID" value="GAA3515693.1"/>
    <property type="molecule type" value="Genomic_DNA"/>
</dbReference>
<evidence type="ECO:0000313" key="6">
    <source>
        <dbReference type="EMBL" id="GAA3515693.1"/>
    </source>
</evidence>
<name>A0ABP6UQD9_9FLAO</name>
<keyword evidence="3" id="KW-0288">FMN</keyword>
<protein>
    <submittedName>
        <fullName evidence="6">Flavin reductase</fullName>
    </submittedName>
</protein>
<proteinExistence type="inferred from homology"/>
<feature type="domain" description="Flavin reductase like" evidence="5">
    <location>
        <begin position="28"/>
        <end position="165"/>
    </location>
</feature>